<dbReference type="AlphaFoldDB" id="A0A060SU97"/>
<keyword evidence="3" id="KW-1185">Reference proteome</keyword>
<reference evidence="2" key="1">
    <citation type="submission" date="2014-01" db="EMBL/GenBank/DDBJ databases">
        <title>The genome of the white-rot fungus Pycnoporus cinnabarinus: a basidiomycete model with a versatile arsenal for lignocellulosic biomass breakdown.</title>
        <authorList>
            <person name="Levasseur A."/>
            <person name="Lomascolo A."/>
            <person name="Ruiz-Duenas F.J."/>
            <person name="Uzan E."/>
            <person name="Piumi F."/>
            <person name="Kues U."/>
            <person name="Ram A.F.J."/>
            <person name="Murat C."/>
            <person name="Haon M."/>
            <person name="Benoit I."/>
            <person name="Arfi Y."/>
            <person name="Chevret D."/>
            <person name="Drula E."/>
            <person name="Kwon M.J."/>
            <person name="Gouret P."/>
            <person name="Lesage-Meessen L."/>
            <person name="Lombard V."/>
            <person name="Mariette J."/>
            <person name="Noirot C."/>
            <person name="Park J."/>
            <person name="Patyshakuliyeva A."/>
            <person name="Wieneger R.A.B."/>
            <person name="Wosten H.A.B."/>
            <person name="Martin F."/>
            <person name="Coutinho P.M."/>
            <person name="de Vries R."/>
            <person name="Martinez A.T."/>
            <person name="Klopp C."/>
            <person name="Pontarotti P."/>
            <person name="Henrissat B."/>
            <person name="Record E."/>
        </authorList>
    </citation>
    <scope>NUCLEOTIDE SEQUENCE [LARGE SCALE GENOMIC DNA]</scope>
    <source>
        <strain evidence="2">BRFM137</strain>
    </source>
</reference>
<protein>
    <recommendedName>
        <fullName evidence="4">Arrestin-like N-terminal domain-containing protein</fullName>
    </recommendedName>
</protein>
<dbReference type="STRING" id="5643.A0A060SU97"/>
<organism evidence="2 3">
    <name type="scientific">Pycnoporus cinnabarinus</name>
    <name type="common">Cinnabar-red polypore</name>
    <name type="synonym">Trametes cinnabarina</name>
    <dbReference type="NCBI Taxonomy" id="5643"/>
    <lineage>
        <taxon>Eukaryota</taxon>
        <taxon>Fungi</taxon>
        <taxon>Dikarya</taxon>
        <taxon>Basidiomycota</taxon>
        <taxon>Agaricomycotina</taxon>
        <taxon>Agaricomycetes</taxon>
        <taxon>Polyporales</taxon>
        <taxon>Polyporaceae</taxon>
        <taxon>Trametes</taxon>
    </lineage>
</organism>
<comment type="caution">
    <text evidence="2">The sequence shown here is derived from an EMBL/GenBank/DDBJ whole genome shotgun (WGS) entry which is preliminary data.</text>
</comment>
<gene>
    <name evidence="2" type="ORF">BN946_scf184720.g4</name>
</gene>
<dbReference type="InterPro" id="IPR014752">
    <property type="entry name" value="Arrestin-like_C"/>
</dbReference>
<dbReference type="HOGENOM" id="CLU_025691_0_0_1"/>
<evidence type="ECO:0000256" key="1">
    <source>
        <dbReference type="SAM" id="MobiDB-lite"/>
    </source>
</evidence>
<dbReference type="OMA" id="VELQCTV"/>
<proteinExistence type="predicted"/>
<dbReference type="Proteomes" id="UP000029665">
    <property type="component" value="Unassembled WGS sequence"/>
</dbReference>
<dbReference type="EMBL" id="CCBP010000570">
    <property type="protein sequence ID" value="CDO77950.1"/>
    <property type="molecule type" value="Genomic_DNA"/>
</dbReference>
<dbReference type="OrthoDB" id="2333384at2759"/>
<feature type="region of interest" description="Disordered" evidence="1">
    <location>
        <begin position="1"/>
        <end position="28"/>
    </location>
</feature>
<accession>A0A060SU97</accession>
<sequence length="429" mass="46745">MSTKERESSGSGQRDAGPPSYVARPPDLTEHRYQLEDSKGRPWLWLTVKSRSREARQLPLFFDRDTITGTVEADLDKAEGSKGVLISVVAAVTAVGQEEIRFLDVSAELWNAKSAPSKLTGKQTWPFSITLPAECVNPERGKSKQLQEVYSLPPTFSERASPAYIDYKLVATVRKGSFRVNQTLATSIVYLPMVRAESPSPLRQLAYREGSGLVGPDGDPDGWKVLTPVTVMGTIFGARQVELQCTVAVAKPLIYALGSPIPIIVTLRGSDEQALDVLATPSSVRMHLLRVRLVGSHAVQEESTGRSNNVFREIVGTAFFWPSDEGAPQPGVRVLQGELEVKKSLKLGFVFPRFSLRYMLALLPFRAPGFAPAVSAGPDSDALLTERVSIASVNAPGVVPRSYAPPGYVFPEEGDYNTAVGYLENGNQR</sequence>
<evidence type="ECO:0008006" key="4">
    <source>
        <dbReference type="Google" id="ProtNLM"/>
    </source>
</evidence>
<dbReference type="Gene3D" id="2.60.40.640">
    <property type="match status" value="1"/>
</dbReference>
<name>A0A060SU97_PYCCI</name>
<evidence type="ECO:0000313" key="2">
    <source>
        <dbReference type="EMBL" id="CDO77950.1"/>
    </source>
</evidence>
<evidence type="ECO:0000313" key="3">
    <source>
        <dbReference type="Proteomes" id="UP000029665"/>
    </source>
</evidence>